<dbReference type="PANTHER" id="PTHR30036">
    <property type="entry name" value="D-XYLOSE-BINDING PERIPLASMIC PROTEIN"/>
    <property type="match status" value="1"/>
</dbReference>
<dbReference type="GO" id="GO:0030288">
    <property type="term" value="C:outer membrane-bounded periplasmic space"/>
    <property type="evidence" value="ECO:0007669"/>
    <property type="project" value="TreeGrafter"/>
</dbReference>
<protein>
    <submittedName>
        <fullName evidence="6">ABC transporter substrate-binding protein</fullName>
    </submittedName>
</protein>
<dbReference type="AlphaFoldDB" id="A0A317G525"/>
<organism evidence="6 7">
    <name type="scientific">Butyrivibrio fibrisolvens</name>
    <dbReference type="NCBI Taxonomy" id="831"/>
    <lineage>
        <taxon>Bacteria</taxon>
        <taxon>Bacillati</taxon>
        <taxon>Bacillota</taxon>
        <taxon>Clostridia</taxon>
        <taxon>Lachnospirales</taxon>
        <taxon>Lachnospiraceae</taxon>
        <taxon>Butyrivibrio</taxon>
    </lineage>
</organism>
<evidence type="ECO:0000256" key="2">
    <source>
        <dbReference type="ARBA" id="ARBA00022729"/>
    </source>
</evidence>
<gene>
    <name evidence="6" type="ORF">CPT75_12150</name>
</gene>
<evidence type="ECO:0000256" key="3">
    <source>
        <dbReference type="SAM" id="MobiDB-lite"/>
    </source>
</evidence>
<dbReference type="Pfam" id="PF13407">
    <property type="entry name" value="Peripla_BP_4"/>
    <property type="match status" value="1"/>
</dbReference>
<sequence>MVLSNRHYTKFLIAPITLSLMVSACSTASKTKTPDNTTQTDTDETDNIVSTHADDGIDKIGISMPSQYLERWNRDATNLKFAFEELGYEVDLRFASNLIDTQIDAIDEMIDEGVDVLVIGAVDGLSLTKVVERAYNAGIPVVAYDRLICNSEYVTAYVSFDNYQVGRLQGEYIKNALELDKVTGKIYNIEFTAGDSVDNNARFFFDGAMDVLRPYIDKGTLNVPSGQCDFYTVSTSQWSTETANVRFQILIGSYYSGDRKLDAVLCSNDSTSIGVQDAIRDNYNGGNDVVITGQDCDVENLRRLMDGRQSMDVYKNLAYEAGVTVMVVDSLYHGEVMSQSLIESWNLDYECVYDTQSYDNGKIVVPAFLLEPVEITSDNMVQELVDNYGTYVLSEDGSLQVAE</sequence>
<evidence type="ECO:0000256" key="4">
    <source>
        <dbReference type="SAM" id="SignalP"/>
    </source>
</evidence>
<feature type="chain" id="PRO_5038624787" evidence="4">
    <location>
        <begin position="25"/>
        <end position="403"/>
    </location>
</feature>
<evidence type="ECO:0000259" key="5">
    <source>
        <dbReference type="Pfam" id="PF13407"/>
    </source>
</evidence>
<proteinExistence type="predicted"/>
<dbReference type="SUPFAM" id="SSF53822">
    <property type="entry name" value="Periplasmic binding protein-like I"/>
    <property type="match status" value="1"/>
</dbReference>
<dbReference type="CDD" id="cd19994">
    <property type="entry name" value="PBP1_ChvE"/>
    <property type="match status" value="1"/>
</dbReference>
<feature type="signal peptide" evidence="4">
    <location>
        <begin position="1"/>
        <end position="24"/>
    </location>
</feature>
<name>A0A317G525_BUTFI</name>
<dbReference type="InterPro" id="IPR050555">
    <property type="entry name" value="Bact_Solute-Bind_Prot2"/>
</dbReference>
<feature type="domain" description="Periplasmic binding protein" evidence="5">
    <location>
        <begin position="60"/>
        <end position="333"/>
    </location>
</feature>
<dbReference type="PANTHER" id="PTHR30036:SF1">
    <property type="entry name" value="D-XYLOSE-BINDING PERIPLASMIC PROTEIN"/>
    <property type="match status" value="1"/>
</dbReference>
<keyword evidence="7" id="KW-1185">Reference proteome</keyword>
<dbReference type="GO" id="GO:0030246">
    <property type="term" value="F:carbohydrate binding"/>
    <property type="evidence" value="ECO:0007669"/>
    <property type="project" value="TreeGrafter"/>
</dbReference>
<evidence type="ECO:0000313" key="7">
    <source>
        <dbReference type="Proteomes" id="UP000245488"/>
    </source>
</evidence>
<feature type="region of interest" description="Disordered" evidence="3">
    <location>
        <begin position="29"/>
        <end position="49"/>
    </location>
</feature>
<comment type="caution">
    <text evidence="6">The sequence shown here is derived from an EMBL/GenBank/DDBJ whole genome shotgun (WGS) entry which is preliminary data.</text>
</comment>
<dbReference type="Gene3D" id="3.40.50.2300">
    <property type="match status" value="2"/>
</dbReference>
<evidence type="ECO:0000313" key="6">
    <source>
        <dbReference type="EMBL" id="PWT27793.1"/>
    </source>
</evidence>
<dbReference type="RefSeq" id="WP_110073143.1">
    <property type="nucleotide sequence ID" value="NZ_CM009896.1"/>
</dbReference>
<evidence type="ECO:0000256" key="1">
    <source>
        <dbReference type="ARBA" id="ARBA00004196"/>
    </source>
</evidence>
<keyword evidence="2 4" id="KW-0732">Signal</keyword>
<dbReference type="InterPro" id="IPR025997">
    <property type="entry name" value="SBP_2_dom"/>
</dbReference>
<dbReference type="InterPro" id="IPR028082">
    <property type="entry name" value="Peripla_BP_I"/>
</dbReference>
<dbReference type="Proteomes" id="UP000245488">
    <property type="component" value="Chromosome"/>
</dbReference>
<reference evidence="6 7" key="1">
    <citation type="submission" date="2017-09" db="EMBL/GenBank/DDBJ databases">
        <title>High-quality draft genome sequence of Butyrivibrio fibrisolvens INBov1, isolated from cow rumen.</title>
        <authorList>
            <person name="Rodriguez Hernaez J."/>
            <person name="Rivarola M."/>
            <person name="Paniego N."/>
            <person name="Cravero S."/>
            <person name="Ceron Cucchi M."/>
            <person name="Martinez M.C."/>
        </authorList>
    </citation>
    <scope>NUCLEOTIDE SEQUENCE [LARGE SCALE GENOMIC DNA]</scope>
    <source>
        <strain evidence="6 7">INBov1</strain>
    </source>
</reference>
<dbReference type="PROSITE" id="PS51257">
    <property type="entry name" value="PROKAR_LIPOPROTEIN"/>
    <property type="match status" value="1"/>
</dbReference>
<accession>A0A317G525</accession>
<comment type="subcellular location">
    <subcellularLocation>
        <location evidence="1">Cell envelope</location>
    </subcellularLocation>
</comment>
<dbReference type="EMBL" id="NXNG01000001">
    <property type="protein sequence ID" value="PWT27793.1"/>
    <property type="molecule type" value="Genomic_DNA"/>
</dbReference>